<dbReference type="Gene3D" id="2.40.440.10">
    <property type="entry name" value="L,D-transpeptidase catalytic domain-like"/>
    <property type="match status" value="1"/>
</dbReference>
<keyword evidence="3" id="KW-0808">Transferase</keyword>
<evidence type="ECO:0000313" key="10">
    <source>
        <dbReference type="EMBL" id="ALE16038.1"/>
    </source>
</evidence>
<dbReference type="GO" id="GO:0008360">
    <property type="term" value="P:regulation of cell shape"/>
    <property type="evidence" value="ECO:0007669"/>
    <property type="project" value="UniProtKB-UniRule"/>
</dbReference>
<evidence type="ECO:0000256" key="2">
    <source>
        <dbReference type="ARBA" id="ARBA00005992"/>
    </source>
</evidence>
<keyword evidence="11" id="KW-1185">Reference proteome</keyword>
<dbReference type="Proteomes" id="UP000057938">
    <property type="component" value="Chromosome"/>
</dbReference>
<keyword evidence="6 7" id="KW-0961">Cell wall biogenesis/degradation</keyword>
<keyword evidence="8" id="KW-0732">Signal</keyword>
<dbReference type="PATRIC" id="fig|361183.4.peg.718"/>
<dbReference type="UniPathway" id="UPA00219"/>
<dbReference type="EMBL" id="CP012669">
    <property type="protein sequence ID" value="ALE16038.1"/>
    <property type="molecule type" value="Genomic_DNA"/>
</dbReference>
<evidence type="ECO:0000259" key="9">
    <source>
        <dbReference type="PROSITE" id="PS52029"/>
    </source>
</evidence>
<dbReference type="AlphaFoldDB" id="A0A0M4MUJ9"/>
<organism evidence="10 11">
    <name type="scientific">Altererythrobacter epoxidivorans</name>
    <dbReference type="NCBI Taxonomy" id="361183"/>
    <lineage>
        <taxon>Bacteria</taxon>
        <taxon>Pseudomonadati</taxon>
        <taxon>Pseudomonadota</taxon>
        <taxon>Alphaproteobacteria</taxon>
        <taxon>Sphingomonadales</taxon>
        <taxon>Erythrobacteraceae</taxon>
        <taxon>Altererythrobacter</taxon>
    </lineage>
</organism>
<dbReference type="PANTHER" id="PTHR41533">
    <property type="entry name" value="L,D-TRANSPEPTIDASE HI_1667-RELATED"/>
    <property type="match status" value="1"/>
</dbReference>
<gene>
    <name evidence="10" type="ORF">AMC99_00734</name>
</gene>
<comment type="pathway">
    <text evidence="1 7">Cell wall biogenesis; peptidoglycan biosynthesis.</text>
</comment>
<dbReference type="KEGG" id="aep:AMC99_00734"/>
<feature type="signal peptide" evidence="8">
    <location>
        <begin position="1"/>
        <end position="16"/>
    </location>
</feature>
<accession>A0A0M4MUJ9</accession>
<dbReference type="SUPFAM" id="SSF141523">
    <property type="entry name" value="L,D-transpeptidase catalytic domain-like"/>
    <property type="match status" value="1"/>
</dbReference>
<dbReference type="GO" id="GO:0016740">
    <property type="term" value="F:transferase activity"/>
    <property type="evidence" value="ECO:0007669"/>
    <property type="project" value="UniProtKB-KW"/>
</dbReference>
<keyword evidence="4 7" id="KW-0133">Cell shape</keyword>
<dbReference type="InterPro" id="IPR005490">
    <property type="entry name" value="LD_TPept_cat_dom"/>
</dbReference>
<feature type="active site" description="Proton donor/acceptor" evidence="7">
    <location>
        <position position="275"/>
    </location>
</feature>
<dbReference type="GO" id="GO:0004180">
    <property type="term" value="F:carboxypeptidase activity"/>
    <property type="evidence" value="ECO:0007669"/>
    <property type="project" value="UniProtKB-ARBA"/>
</dbReference>
<evidence type="ECO:0000256" key="4">
    <source>
        <dbReference type="ARBA" id="ARBA00022960"/>
    </source>
</evidence>
<dbReference type="Pfam" id="PF03734">
    <property type="entry name" value="YkuD"/>
    <property type="match status" value="1"/>
</dbReference>
<evidence type="ECO:0000256" key="1">
    <source>
        <dbReference type="ARBA" id="ARBA00004752"/>
    </source>
</evidence>
<feature type="active site" description="Nucleophile" evidence="7">
    <location>
        <position position="294"/>
    </location>
</feature>
<name>A0A0M4MUJ9_9SPHN</name>
<proteinExistence type="inferred from homology"/>
<dbReference type="PROSITE" id="PS52029">
    <property type="entry name" value="LD_TPASE"/>
    <property type="match status" value="1"/>
</dbReference>
<dbReference type="STRING" id="361183.AMC99_00734"/>
<comment type="similarity">
    <text evidence="2">Belongs to the YkuD family.</text>
</comment>
<evidence type="ECO:0000256" key="5">
    <source>
        <dbReference type="ARBA" id="ARBA00022984"/>
    </source>
</evidence>
<dbReference type="CDD" id="cd16913">
    <property type="entry name" value="YkuD_like"/>
    <property type="match status" value="1"/>
</dbReference>
<dbReference type="OrthoDB" id="9778545at2"/>
<keyword evidence="5 7" id="KW-0573">Peptidoglycan synthesis</keyword>
<evidence type="ECO:0000313" key="11">
    <source>
        <dbReference type="Proteomes" id="UP000057938"/>
    </source>
</evidence>
<evidence type="ECO:0000256" key="3">
    <source>
        <dbReference type="ARBA" id="ARBA00022679"/>
    </source>
</evidence>
<protein>
    <recommendedName>
        <fullName evidence="9">L,D-TPase catalytic domain-containing protein</fullName>
    </recommendedName>
</protein>
<evidence type="ECO:0000256" key="8">
    <source>
        <dbReference type="SAM" id="SignalP"/>
    </source>
</evidence>
<reference evidence="10 11" key="1">
    <citation type="submission" date="2015-09" db="EMBL/GenBank/DDBJ databases">
        <title>Complete genome sequence of a benzo[a]pyrene-degrading bacterium Altererythrobacter epoxidivorans CGMCC 1.7731T.</title>
        <authorList>
            <person name="Li Z."/>
            <person name="Cheng H."/>
            <person name="Huo Y."/>
            <person name="Xu X."/>
        </authorList>
    </citation>
    <scope>NUCLEOTIDE SEQUENCE [LARGE SCALE GENOMIC DNA]</scope>
    <source>
        <strain evidence="10 11">CGMCC 1.7731</strain>
    </source>
</reference>
<dbReference type="InterPro" id="IPR052905">
    <property type="entry name" value="LD-transpeptidase_YkuD-like"/>
</dbReference>
<feature type="domain" description="L,D-TPase catalytic" evidence="9">
    <location>
        <begin position="165"/>
        <end position="320"/>
    </location>
</feature>
<dbReference type="PANTHER" id="PTHR41533:SF2">
    <property type="entry name" value="BLR7131 PROTEIN"/>
    <property type="match status" value="1"/>
</dbReference>
<sequence>MALLGLFMIVSGPVAAQSLVPGWTSSDISRLKVWISAAPEDALPVLDTRKLDQAVASGGAPMASAEARNLALKLAEMHLVGRAGASEKRGWNIVDTDSVAGLSPMLDHALADGTLDTFFAMLRPAHAEYSALRAAYAKESDPARRLAIARNMERWRWMPRSLGSDYVLVNTAKFEADLWRGGEKAGNWRVIVGKLSTPTPVFDATITGVILNPWWEIPDSIVRESVGSLVRRNPSLARARGYVWSDGRYRQKPGPNNALGQMKLVMPNRFSVFMHDTPNKDLFNKEVRAFSHGCIRTGDAIGYAATLLEGVKTREEVDAIVKAGKTTQIDLSTPLPLYIAYFTAVSDGRGGVELLDDLYGRDSRIREVADATGEAVHMAASGCVMTGAEG</sequence>
<evidence type="ECO:0000256" key="6">
    <source>
        <dbReference type="ARBA" id="ARBA00023316"/>
    </source>
</evidence>
<dbReference type="GO" id="GO:0071555">
    <property type="term" value="P:cell wall organization"/>
    <property type="evidence" value="ECO:0007669"/>
    <property type="project" value="UniProtKB-UniRule"/>
</dbReference>
<evidence type="ECO:0000256" key="7">
    <source>
        <dbReference type="PROSITE-ProRule" id="PRU01373"/>
    </source>
</evidence>
<dbReference type="InterPro" id="IPR038063">
    <property type="entry name" value="Transpep_catalytic_dom"/>
</dbReference>
<feature type="chain" id="PRO_5005798655" description="L,D-TPase catalytic domain-containing protein" evidence="8">
    <location>
        <begin position="17"/>
        <end position="390"/>
    </location>
</feature>
<dbReference type="GO" id="GO:0009252">
    <property type="term" value="P:peptidoglycan biosynthetic process"/>
    <property type="evidence" value="ECO:0007669"/>
    <property type="project" value="UniProtKB-UniPathway"/>
</dbReference>